<name>A0A3L7APP5_9HYPH</name>
<protein>
    <recommendedName>
        <fullName evidence="3">CoA-transferase</fullName>
    </recommendedName>
</protein>
<comment type="caution">
    <text evidence="1">The sequence shown here is derived from an EMBL/GenBank/DDBJ whole genome shotgun (WGS) entry which is preliminary data.</text>
</comment>
<keyword evidence="2" id="KW-1185">Reference proteome</keyword>
<gene>
    <name evidence="1" type="ORF">D9R14_00065</name>
</gene>
<dbReference type="Pfam" id="PF01144">
    <property type="entry name" value="CoA_trans"/>
    <property type="match status" value="1"/>
</dbReference>
<evidence type="ECO:0000313" key="2">
    <source>
        <dbReference type="Proteomes" id="UP000269692"/>
    </source>
</evidence>
<dbReference type="Gene3D" id="3.40.1080.10">
    <property type="entry name" value="Glutaconate Coenzyme A-transferase"/>
    <property type="match status" value="1"/>
</dbReference>
<proteinExistence type="predicted"/>
<sequence>MSLDCTPAELQAVYLSRDLEDGELGAAGASAAIPMAAILLARLTHAPNLQIAGEMFVNPRPRRLWNSMLDDRALGACEASETFLELFGHSHRGLDFFFHNGMQVDARGNINLHFVGGTLERPKMRGPGAANISYAAMSKRFYICTTVHSPRTFVEKVDFVTSPGFLDGPESMKAAGLKGGPRFCITPLAVMDFDPATLRMRLKSVHAWSSIEEVAAKTGFALGIPSDVPITPPPTARELELLRGTVDPEGLLRS</sequence>
<dbReference type="InterPro" id="IPR004165">
    <property type="entry name" value="CoA_trans_fam_I"/>
</dbReference>
<dbReference type="PANTHER" id="PTHR43293">
    <property type="entry name" value="ACETATE COA-TRANSFERASE YDIF"/>
    <property type="match status" value="1"/>
</dbReference>
<evidence type="ECO:0008006" key="3">
    <source>
        <dbReference type="Google" id="ProtNLM"/>
    </source>
</evidence>
<dbReference type="SUPFAM" id="SSF100950">
    <property type="entry name" value="NagB/RpiA/CoA transferase-like"/>
    <property type="match status" value="1"/>
</dbReference>
<dbReference type="InterPro" id="IPR037171">
    <property type="entry name" value="NagB/RpiA_transferase-like"/>
</dbReference>
<evidence type="ECO:0000313" key="1">
    <source>
        <dbReference type="EMBL" id="RLP81448.1"/>
    </source>
</evidence>
<dbReference type="Proteomes" id="UP000269692">
    <property type="component" value="Unassembled WGS sequence"/>
</dbReference>
<dbReference type="PANTHER" id="PTHR43293:SF3">
    <property type="entry name" value="CHOLESTEROL RING-CLEAVING HYDROLASE IPDB SUBUNIT"/>
    <property type="match status" value="1"/>
</dbReference>
<accession>A0A3L7APP5</accession>
<dbReference type="RefSeq" id="WP_121621263.1">
    <property type="nucleotide sequence ID" value="NZ_JACIIW010000004.1"/>
</dbReference>
<organism evidence="1 2">
    <name type="scientific">Xanthobacter tagetidis</name>
    <dbReference type="NCBI Taxonomy" id="60216"/>
    <lineage>
        <taxon>Bacteria</taxon>
        <taxon>Pseudomonadati</taxon>
        <taxon>Pseudomonadota</taxon>
        <taxon>Alphaproteobacteria</taxon>
        <taxon>Hyphomicrobiales</taxon>
        <taxon>Xanthobacteraceae</taxon>
        <taxon>Xanthobacter</taxon>
    </lineage>
</organism>
<reference evidence="1 2" key="1">
    <citation type="submission" date="2018-10" db="EMBL/GenBank/DDBJ databases">
        <title>Xanthobacter tagetidis genome sequencing and assembly.</title>
        <authorList>
            <person name="Maclea K.S."/>
            <person name="Goen A.E."/>
            <person name="Fatima S.A."/>
        </authorList>
    </citation>
    <scope>NUCLEOTIDE SEQUENCE [LARGE SCALE GENOMIC DNA]</scope>
    <source>
        <strain evidence="1 2">ATCC 700314</strain>
    </source>
</reference>
<dbReference type="EMBL" id="RCTF01000001">
    <property type="protein sequence ID" value="RLP81448.1"/>
    <property type="molecule type" value="Genomic_DNA"/>
</dbReference>
<dbReference type="GO" id="GO:0008410">
    <property type="term" value="F:CoA-transferase activity"/>
    <property type="evidence" value="ECO:0007669"/>
    <property type="project" value="InterPro"/>
</dbReference>
<dbReference type="OrthoDB" id="9813111at2"/>
<dbReference type="SMART" id="SM00882">
    <property type="entry name" value="CoA_trans"/>
    <property type="match status" value="1"/>
</dbReference>
<dbReference type="AlphaFoldDB" id="A0A3L7APP5"/>